<dbReference type="PANTHER" id="PTHR33169">
    <property type="entry name" value="PADR-FAMILY TRANSCRIPTIONAL REGULATOR"/>
    <property type="match status" value="1"/>
</dbReference>
<dbReference type="Proteomes" id="UP000076079">
    <property type="component" value="Chromosome"/>
</dbReference>
<gene>
    <name evidence="2" type="ORF">LuPra_04560</name>
</gene>
<evidence type="ECO:0000259" key="1">
    <source>
        <dbReference type="Pfam" id="PF03551"/>
    </source>
</evidence>
<dbReference type="InterPro" id="IPR005149">
    <property type="entry name" value="Tscrpt_reg_PadR_N"/>
</dbReference>
<dbReference type="InterPro" id="IPR017799">
    <property type="entry name" value="Tscrpt_reg_PadR_acidobac-type"/>
</dbReference>
<evidence type="ECO:0000313" key="2">
    <source>
        <dbReference type="EMBL" id="AMY11310.1"/>
    </source>
</evidence>
<name>A0A143PT95_LUTPR</name>
<feature type="domain" description="Transcription regulator PadR N-terminal" evidence="1">
    <location>
        <begin position="18"/>
        <end position="91"/>
    </location>
</feature>
<dbReference type="PATRIC" id="fig|1813736.3.peg.4810"/>
<dbReference type="InterPro" id="IPR036388">
    <property type="entry name" value="WH-like_DNA-bd_sf"/>
</dbReference>
<dbReference type="RefSeq" id="WP_110172872.1">
    <property type="nucleotide sequence ID" value="NZ_CP015136.1"/>
</dbReference>
<evidence type="ECO:0000313" key="3">
    <source>
        <dbReference type="Proteomes" id="UP000076079"/>
    </source>
</evidence>
<dbReference type="KEGG" id="abac:LuPra_04560"/>
<dbReference type="PANTHER" id="PTHR33169:SF14">
    <property type="entry name" value="TRANSCRIPTIONAL REGULATOR RV3488"/>
    <property type="match status" value="1"/>
</dbReference>
<dbReference type="OrthoDB" id="9791785at2"/>
<keyword evidence="3" id="KW-1185">Reference proteome</keyword>
<dbReference type="Gene3D" id="1.10.10.10">
    <property type="entry name" value="Winged helix-like DNA-binding domain superfamily/Winged helix DNA-binding domain"/>
    <property type="match status" value="1"/>
</dbReference>
<organism evidence="2 3">
    <name type="scientific">Luteitalea pratensis</name>
    <dbReference type="NCBI Taxonomy" id="1855912"/>
    <lineage>
        <taxon>Bacteria</taxon>
        <taxon>Pseudomonadati</taxon>
        <taxon>Acidobacteriota</taxon>
        <taxon>Vicinamibacteria</taxon>
        <taxon>Vicinamibacterales</taxon>
        <taxon>Vicinamibacteraceae</taxon>
        <taxon>Luteitalea</taxon>
    </lineage>
</organism>
<dbReference type="STRING" id="1855912.LuPra_04560"/>
<proteinExistence type="predicted"/>
<dbReference type="NCBIfam" id="TIGR03433">
    <property type="entry name" value="padR_acidobact"/>
    <property type="match status" value="1"/>
</dbReference>
<reference evidence="2 3" key="1">
    <citation type="journal article" date="2016" name="Genome Announc.">
        <title>First Complete Genome Sequence of a Subdivision 6 Acidobacterium Strain.</title>
        <authorList>
            <person name="Huang S."/>
            <person name="Vieira S."/>
            <person name="Bunk B."/>
            <person name="Riedel T."/>
            <person name="Sproer C."/>
            <person name="Overmann J."/>
        </authorList>
    </citation>
    <scope>NUCLEOTIDE SEQUENCE [LARGE SCALE GENOMIC DNA]</scope>
    <source>
        <strain evidence="3">DSM 100886 HEG_-6_39</strain>
    </source>
</reference>
<protein>
    <submittedName>
        <fullName evidence="2">Lineage-specific thermal regulator protein</fullName>
    </submittedName>
</protein>
<dbReference type="Pfam" id="PF03551">
    <property type="entry name" value="PadR"/>
    <property type="match status" value="1"/>
</dbReference>
<accession>A0A143PT95</accession>
<dbReference type="InterPro" id="IPR052509">
    <property type="entry name" value="Metal_resp_DNA-bind_regulator"/>
</dbReference>
<sequence length="112" mass="12414">MAKSPAPALLQGTLDLLILHALQRGSLHGYAIAQTIHLLSDEVLRVEEGSLYPALYRLELDGAIAATWGLSENNRKAKYYELTRHGRRVLAAQHDTWTRLSMAVGRVLANQP</sequence>
<dbReference type="AlphaFoldDB" id="A0A143PT95"/>
<reference evidence="3" key="2">
    <citation type="submission" date="2016-04" db="EMBL/GenBank/DDBJ databases">
        <title>First Complete Genome Sequence of a Subdivision 6 Acidobacterium.</title>
        <authorList>
            <person name="Huang S."/>
            <person name="Vieira S."/>
            <person name="Bunk B."/>
            <person name="Riedel T."/>
            <person name="Sproeer C."/>
            <person name="Overmann J."/>
        </authorList>
    </citation>
    <scope>NUCLEOTIDE SEQUENCE [LARGE SCALE GENOMIC DNA]</scope>
    <source>
        <strain evidence="3">DSM 100886 HEG_-6_39</strain>
    </source>
</reference>
<dbReference type="EMBL" id="CP015136">
    <property type="protein sequence ID" value="AMY11310.1"/>
    <property type="molecule type" value="Genomic_DNA"/>
</dbReference>
<dbReference type="InterPro" id="IPR036390">
    <property type="entry name" value="WH_DNA-bd_sf"/>
</dbReference>
<dbReference type="SUPFAM" id="SSF46785">
    <property type="entry name" value="Winged helix' DNA-binding domain"/>
    <property type="match status" value="1"/>
</dbReference>